<feature type="region of interest" description="Disordered" evidence="1">
    <location>
        <begin position="22"/>
        <end position="69"/>
    </location>
</feature>
<keyword evidence="3" id="KW-1185">Reference proteome</keyword>
<protein>
    <submittedName>
        <fullName evidence="2">Uncharacterized protein</fullName>
    </submittedName>
</protein>
<gene>
    <name evidence="2" type="ORF">EVAR_32870_1</name>
</gene>
<sequence length="135" mass="14983">MQGRERKVDILINRRISPSGRRVTRGRAGVLRPRRPPVLPRPPPGLCVRRSATGCGDMKSETRAREGHDSLAGRILHDRPALDRSVREYALFQSSAERCGKLINLAPVPVFRLFIYLYGDITRRCAATPAAAVLG</sequence>
<feature type="compositionally biased region" description="Basic and acidic residues" evidence="1">
    <location>
        <begin position="58"/>
        <end position="69"/>
    </location>
</feature>
<accession>A0A4C1VS75</accession>
<organism evidence="2 3">
    <name type="scientific">Eumeta variegata</name>
    <name type="common">Bagworm moth</name>
    <name type="synonym">Eumeta japonica</name>
    <dbReference type="NCBI Taxonomy" id="151549"/>
    <lineage>
        <taxon>Eukaryota</taxon>
        <taxon>Metazoa</taxon>
        <taxon>Ecdysozoa</taxon>
        <taxon>Arthropoda</taxon>
        <taxon>Hexapoda</taxon>
        <taxon>Insecta</taxon>
        <taxon>Pterygota</taxon>
        <taxon>Neoptera</taxon>
        <taxon>Endopterygota</taxon>
        <taxon>Lepidoptera</taxon>
        <taxon>Glossata</taxon>
        <taxon>Ditrysia</taxon>
        <taxon>Tineoidea</taxon>
        <taxon>Psychidae</taxon>
        <taxon>Oiketicinae</taxon>
        <taxon>Eumeta</taxon>
    </lineage>
</organism>
<proteinExistence type="predicted"/>
<dbReference type="AlphaFoldDB" id="A0A4C1VS75"/>
<evidence type="ECO:0000256" key="1">
    <source>
        <dbReference type="SAM" id="MobiDB-lite"/>
    </source>
</evidence>
<feature type="compositionally biased region" description="Pro residues" evidence="1">
    <location>
        <begin position="36"/>
        <end position="45"/>
    </location>
</feature>
<evidence type="ECO:0000313" key="3">
    <source>
        <dbReference type="Proteomes" id="UP000299102"/>
    </source>
</evidence>
<comment type="caution">
    <text evidence="2">The sequence shown here is derived from an EMBL/GenBank/DDBJ whole genome shotgun (WGS) entry which is preliminary data.</text>
</comment>
<dbReference type="EMBL" id="BGZK01000392">
    <property type="protein sequence ID" value="GBP41049.1"/>
    <property type="molecule type" value="Genomic_DNA"/>
</dbReference>
<evidence type="ECO:0000313" key="2">
    <source>
        <dbReference type="EMBL" id="GBP41049.1"/>
    </source>
</evidence>
<reference evidence="2 3" key="1">
    <citation type="journal article" date="2019" name="Commun. Biol.">
        <title>The bagworm genome reveals a unique fibroin gene that provides high tensile strength.</title>
        <authorList>
            <person name="Kono N."/>
            <person name="Nakamura H."/>
            <person name="Ohtoshi R."/>
            <person name="Tomita M."/>
            <person name="Numata K."/>
            <person name="Arakawa K."/>
        </authorList>
    </citation>
    <scope>NUCLEOTIDE SEQUENCE [LARGE SCALE GENOMIC DNA]</scope>
</reference>
<dbReference type="Proteomes" id="UP000299102">
    <property type="component" value="Unassembled WGS sequence"/>
</dbReference>
<name>A0A4C1VS75_EUMVA</name>